<dbReference type="Gene3D" id="1.10.150.20">
    <property type="entry name" value="5' to 3' exonuclease, C-terminal subdomain"/>
    <property type="match status" value="1"/>
</dbReference>
<reference evidence="1" key="1">
    <citation type="journal article" date="2021" name="Proc. Natl. Acad. Sci. U.S.A.">
        <title>A Catalog of Tens of Thousands of Viruses from Human Metagenomes Reveals Hidden Associations with Chronic Diseases.</title>
        <authorList>
            <person name="Tisza M.J."/>
            <person name="Buck C.B."/>
        </authorList>
    </citation>
    <scope>NUCLEOTIDE SEQUENCE</scope>
    <source>
        <strain evidence="1">Ct8Lf7</strain>
    </source>
</reference>
<proteinExistence type="predicted"/>
<name>A0A8S5S1C3_9CAUD</name>
<dbReference type="GO" id="GO:0000428">
    <property type="term" value="C:DNA-directed RNA polymerase complex"/>
    <property type="evidence" value="ECO:0007669"/>
    <property type="project" value="UniProtKB-KW"/>
</dbReference>
<organism evidence="1">
    <name type="scientific">Podoviridae sp. ct8Lf7</name>
    <dbReference type="NCBI Taxonomy" id="2827723"/>
    <lineage>
        <taxon>Viruses</taxon>
        <taxon>Duplodnaviria</taxon>
        <taxon>Heunggongvirae</taxon>
        <taxon>Uroviricota</taxon>
        <taxon>Caudoviricetes</taxon>
    </lineage>
</organism>
<sequence length="108" mass="12645">MEIIKIKEQSINAEESKFYKKILDSLGIVYEIEEIKKEQVDVPIYVLFEELDVRANNTLRSVTNDVTITLSTFIKQYSKRDILRVRNAGKHTLSLIEEAFKKFGYELN</sequence>
<evidence type="ECO:0000313" key="1">
    <source>
        <dbReference type="EMBL" id="DAF44813.1"/>
    </source>
</evidence>
<protein>
    <submittedName>
        <fullName evidence="1">DNA-directed RNA polymerase subunit alpha</fullName>
    </submittedName>
</protein>
<keyword evidence="1" id="KW-0804">Transcription</keyword>
<keyword evidence="1" id="KW-0240">DNA-directed RNA polymerase</keyword>
<accession>A0A8S5S1C3</accession>
<dbReference type="EMBL" id="BK032511">
    <property type="protein sequence ID" value="DAF44813.1"/>
    <property type="molecule type" value="Genomic_DNA"/>
</dbReference>